<dbReference type="InterPro" id="IPR009091">
    <property type="entry name" value="RCC1/BLIP-II"/>
</dbReference>
<feature type="signal peptide" evidence="1">
    <location>
        <begin position="1"/>
        <end position="21"/>
    </location>
</feature>
<sequence>MMMMRRGALCALLLAVLSACGSEMGQVRGRVTTESGDALADVQVRVDGTSTVATSDAKGEFTLSDLTPGGHTLVASHADYADSSKPVQVKADATADVSFTLALAVGTVTGTVRMEDKSSPAGVRVSIPGTDVSAVTDAQGAFTLPAVLPGARTVVAHLDHYKQSSKDLVVVRDETHSVDFVLAREGVPAVSFPMLSVQGGVLTLTGGPFGMARGESTVTVGGVPVAEYLSWTDEKIIARVAASLASGDQPVVVTMEASWRPAVTGSVRVLRARTVFAKSTHGAGIRPDGTVVTWGKGPAIQDPAKAGHVVGVAIATYHGVLLKADGSLMVLGDNADYYKVPDVHDGVAVTCVRYSCFVLRADGTALHWGTDPELELGVPQGLKDVVGIEGGQTHVVAVTKDGRAVAWGGNEYKAATVPADLSDVAEVAAAGNHTVVLKRDGTVTGWGSSHSGEGSPPSDLSEVISVGGGFTHSYALTKSGQVRCWGGGHGQCDLPAEALSQVAQVVTIVDGFWGMVLKQDGTLVSWRGENTEGQGIVPPPQGLVLAVPPR</sequence>
<dbReference type="InParanoid" id="H8MGJ2"/>
<dbReference type="GO" id="GO:0030246">
    <property type="term" value="F:carbohydrate binding"/>
    <property type="evidence" value="ECO:0007669"/>
    <property type="project" value="InterPro"/>
</dbReference>
<dbReference type="SUPFAM" id="SSF81296">
    <property type="entry name" value="E set domains"/>
    <property type="match status" value="1"/>
</dbReference>
<dbReference type="EMBL" id="CP003389">
    <property type="protein sequence ID" value="AFE05108.1"/>
    <property type="molecule type" value="Genomic_DNA"/>
</dbReference>
<organism evidence="2 3">
    <name type="scientific">Corallococcus coralloides (strain ATCC 25202 / DSM 2259 / NBRC 100086 / M2)</name>
    <name type="common">Myxococcus coralloides</name>
    <dbReference type="NCBI Taxonomy" id="1144275"/>
    <lineage>
        <taxon>Bacteria</taxon>
        <taxon>Pseudomonadati</taxon>
        <taxon>Myxococcota</taxon>
        <taxon>Myxococcia</taxon>
        <taxon>Myxococcales</taxon>
        <taxon>Cystobacterineae</taxon>
        <taxon>Myxococcaceae</taxon>
        <taxon>Corallococcus</taxon>
    </lineage>
</organism>
<dbReference type="PANTHER" id="PTHR45982">
    <property type="entry name" value="REGULATOR OF CHROMOSOME CONDENSATION"/>
    <property type="match status" value="1"/>
</dbReference>
<proteinExistence type="predicted"/>
<dbReference type="OrthoDB" id="5567205at2"/>
<dbReference type="KEGG" id="ccx:COCOR_03254"/>
<keyword evidence="1" id="KW-0732">Signal</keyword>
<dbReference type="SUPFAM" id="SSF50985">
    <property type="entry name" value="RCC1/BLIP-II"/>
    <property type="match status" value="1"/>
</dbReference>
<dbReference type="Pfam" id="PF13540">
    <property type="entry name" value="RCC1_2"/>
    <property type="match status" value="2"/>
</dbReference>
<evidence type="ECO:0008006" key="4">
    <source>
        <dbReference type="Google" id="ProtNLM"/>
    </source>
</evidence>
<dbReference type="PROSITE" id="PS51257">
    <property type="entry name" value="PROKAR_LIPOPROTEIN"/>
    <property type="match status" value="1"/>
</dbReference>
<dbReference type="PROSITE" id="PS50012">
    <property type="entry name" value="RCC1_3"/>
    <property type="match status" value="3"/>
</dbReference>
<dbReference type="Pfam" id="PF13620">
    <property type="entry name" value="CarboxypepD_reg"/>
    <property type="match status" value="2"/>
</dbReference>
<reference evidence="2 3" key="1">
    <citation type="journal article" date="2012" name="J. Bacteriol.">
        <title>Complete Genome Sequence of the Fruiting Myxobacterium Corallococcus coralloides DSM 2259.</title>
        <authorList>
            <person name="Huntley S."/>
            <person name="Zhang Y."/>
            <person name="Treuner-Lange A."/>
            <person name="Kneip S."/>
            <person name="Sensen C.W."/>
            <person name="Sogaard-Andersen L."/>
        </authorList>
    </citation>
    <scope>NUCLEOTIDE SEQUENCE [LARGE SCALE GENOMIC DNA]</scope>
    <source>
        <strain evidence="3">ATCC 25202 / DSM 2259 / NBRC 100086 / M2</strain>
    </source>
</reference>
<dbReference type="Gene3D" id="2.60.40.1120">
    <property type="entry name" value="Carboxypeptidase-like, regulatory domain"/>
    <property type="match status" value="2"/>
</dbReference>
<dbReference type="InterPro" id="IPR051553">
    <property type="entry name" value="Ran_GTPase-activating"/>
</dbReference>
<reference evidence="3" key="2">
    <citation type="submission" date="2012-03" db="EMBL/GenBank/DDBJ databases">
        <title>Genome sequence of the fruiting myxobacterium Corallococcus coralloides DSM 2259.</title>
        <authorList>
            <person name="Huntley S."/>
            <person name="Zhang Y."/>
            <person name="Treuner-Lange A."/>
            <person name="Sensen C.W."/>
            <person name="Sogaard-Andersen L."/>
        </authorList>
    </citation>
    <scope>NUCLEOTIDE SEQUENCE [LARGE SCALE GENOMIC DNA]</scope>
    <source>
        <strain evidence="3">ATCC 25202 / DSM 2259 / NBRC 100086 / M2</strain>
    </source>
</reference>
<dbReference type="eggNOG" id="COG5184">
    <property type="taxonomic scope" value="Bacteria"/>
</dbReference>
<keyword evidence="3" id="KW-1185">Reference proteome</keyword>
<dbReference type="Gene3D" id="2.60.40.10">
    <property type="entry name" value="Immunoglobulins"/>
    <property type="match status" value="1"/>
</dbReference>
<dbReference type="RefSeq" id="WP_014396070.1">
    <property type="nucleotide sequence ID" value="NC_017030.1"/>
</dbReference>
<evidence type="ECO:0000313" key="2">
    <source>
        <dbReference type="EMBL" id="AFE05108.1"/>
    </source>
</evidence>
<dbReference type="STRING" id="1144275.COCOR_03254"/>
<dbReference type="InterPro" id="IPR013783">
    <property type="entry name" value="Ig-like_fold"/>
</dbReference>
<name>H8MGJ2_CORCM</name>
<dbReference type="Proteomes" id="UP000007587">
    <property type="component" value="Chromosome"/>
</dbReference>
<accession>H8MGJ2</accession>
<dbReference type="InterPro" id="IPR013784">
    <property type="entry name" value="Carb-bd-like_fold"/>
</dbReference>
<evidence type="ECO:0000313" key="3">
    <source>
        <dbReference type="Proteomes" id="UP000007587"/>
    </source>
</evidence>
<feature type="chain" id="PRO_5003614875" description="Lipoprotein" evidence="1">
    <location>
        <begin position="22"/>
        <end position="550"/>
    </location>
</feature>
<dbReference type="InterPro" id="IPR000408">
    <property type="entry name" value="Reg_chr_condens"/>
</dbReference>
<gene>
    <name evidence="2" type="ordered locus">COCOR_03254</name>
</gene>
<dbReference type="PANTHER" id="PTHR45982:SF1">
    <property type="entry name" value="REGULATOR OF CHROMOSOME CONDENSATION"/>
    <property type="match status" value="1"/>
</dbReference>
<evidence type="ECO:0000256" key="1">
    <source>
        <dbReference type="SAM" id="SignalP"/>
    </source>
</evidence>
<dbReference type="SUPFAM" id="SSF49452">
    <property type="entry name" value="Starch-binding domain-like"/>
    <property type="match status" value="2"/>
</dbReference>
<dbReference type="Gene3D" id="2.130.10.30">
    <property type="entry name" value="Regulator of chromosome condensation 1/beta-lactamase-inhibitor protein II"/>
    <property type="match status" value="1"/>
</dbReference>
<dbReference type="InterPro" id="IPR014756">
    <property type="entry name" value="Ig_E-set"/>
</dbReference>
<dbReference type="CDD" id="cd00102">
    <property type="entry name" value="IPT"/>
    <property type="match status" value="1"/>
</dbReference>
<dbReference type="AlphaFoldDB" id="H8MGJ2"/>
<protein>
    <recommendedName>
        <fullName evidence="4">Lipoprotein</fullName>
    </recommendedName>
</protein>
<dbReference type="HOGENOM" id="CLU_518590_0_0_7"/>